<dbReference type="FunFam" id="3.30.200.20:FF:000035">
    <property type="entry name" value="Serine/threonine protein kinase Stk1"/>
    <property type="match status" value="1"/>
</dbReference>
<dbReference type="SUPFAM" id="SSF48452">
    <property type="entry name" value="TPR-like"/>
    <property type="match status" value="3"/>
</dbReference>
<evidence type="ECO:0000256" key="11">
    <source>
        <dbReference type="SAM" id="MobiDB-lite"/>
    </source>
</evidence>
<dbReference type="Proteomes" id="UP000002432">
    <property type="component" value="Chromosome"/>
</dbReference>
<dbReference type="InterPro" id="IPR019734">
    <property type="entry name" value="TPR_rpt"/>
</dbReference>
<feature type="compositionally biased region" description="Low complexity" evidence="11">
    <location>
        <begin position="315"/>
        <end position="329"/>
    </location>
</feature>
<dbReference type="PANTHER" id="PTHR43289">
    <property type="entry name" value="MITOGEN-ACTIVATED PROTEIN KINASE KINASE KINASE 20-RELATED"/>
    <property type="match status" value="1"/>
</dbReference>
<evidence type="ECO:0000256" key="5">
    <source>
        <dbReference type="ARBA" id="ARBA00022777"/>
    </source>
</evidence>
<keyword evidence="5 14" id="KW-0418">Kinase</keyword>
<keyword evidence="15" id="KW-1185">Reference proteome</keyword>
<dbReference type="eggNOG" id="COG0457">
    <property type="taxonomic scope" value="Bacteria"/>
</dbReference>
<dbReference type="EnsemblBacteria" id="ABF43393">
    <property type="protein sequence ID" value="ABF43393"/>
    <property type="gene ID" value="Acid345_4393"/>
</dbReference>
<keyword evidence="3" id="KW-0808">Transferase</keyword>
<dbReference type="InterPro" id="IPR000719">
    <property type="entry name" value="Prot_kinase_dom"/>
</dbReference>
<evidence type="ECO:0000256" key="3">
    <source>
        <dbReference type="ARBA" id="ARBA00022679"/>
    </source>
</evidence>
<evidence type="ECO:0000259" key="13">
    <source>
        <dbReference type="PROSITE" id="PS50011"/>
    </source>
</evidence>
<keyword evidence="2 14" id="KW-0723">Serine/threonine-protein kinase</keyword>
<evidence type="ECO:0000256" key="8">
    <source>
        <dbReference type="ARBA" id="ARBA00048679"/>
    </source>
</evidence>
<gene>
    <name evidence="14" type="ordered locus">Acid345_4393</name>
</gene>
<dbReference type="EC" id="2.7.11.1" evidence="1"/>
<dbReference type="PROSITE" id="PS50011">
    <property type="entry name" value="PROTEIN_KINASE_DOM"/>
    <property type="match status" value="1"/>
</dbReference>
<dbReference type="Pfam" id="PF13176">
    <property type="entry name" value="TPR_7"/>
    <property type="match status" value="1"/>
</dbReference>
<proteinExistence type="predicted"/>
<feature type="transmembrane region" description="Helical" evidence="12">
    <location>
        <begin position="347"/>
        <end position="366"/>
    </location>
</feature>
<protein>
    <recommendedName>
        <fullName evidence="1">non-specific serine/threonine protein kinase</fullName>
        <ecNumber evidence="1">2.7.11.1</ecNumber>
    </recommendedName>
</protein>
<comment type="catalytic activity">
    <reaction evidence="8">
        <text>L-seryl-[protein] + ATP = O-phospho-L-seryl-[protein] + ADP + H(+)</text>
        <dbReference type="Rhea" id="RHEA:17989"/>
        <dbReference type="Rhea" id="RHEA-COMP:9863"/>
        <dbReference type="Rhea" id="RHEA-COMP:11604"/>
        <dbReference type="ChEBI" id="CHEBI:15378"/>
        <dbReference type="ChEBI" id="CHEBI:29999"/>
        <dbReference type="ChEBI" id="CHEBI:30616"/>
        <dbReference type="ChEBI" id="CHEBI:83421"/>
        <dbReference type="ChEBI" id="CHEBI:456216"/>
        <dbReference type="EC" id="2.7.11.1"/>
    </reaction>
</comment>
<dbReference type="InterPro" id="IPR011009">
    <property type="entry name" value="Kinase-like_dom_sf"/>
</dbReference>
<comment type="catalytic activity">
    <reaction evidence="7">
        <text>L-threonyl-[protein] + ATP = O-phospho-L-threonyl-[protein] + ADP + H(+)</text>
        <dbReference type="Rhea" id="RHEA:46608"/>
        <dbReference type="Rhea" id="RHEA-COMP:11060"/>
        <dbReference type="Rhea" id="RHEA-COMP:11605"/>
        <dbReference type="ChEBI" id="CHEBI:15378"/>
        <dbReference type="ChEBI" id="CHEBI:30013"/>
        <dbReference type="ChEBI" id="CHEBI:30616"/>
        <dbReference type="ChEBI" id="CHEBI:61977"/>
        <dbReference type="ChEBI" id="CHEBI:456216"/>
        <dbReference type="EC" id="2.7.11.1"/>
    </reaction>
</comment>
<dbReference type="OrthoDB" id="9801841at2"/>
<dbReference type="FunFam" id="1.10.510.10:FF:000021">
    <property type="entry name" value="Serine/threonine protein kinase"/>
    <property type="match status" value="1"/>
</dbReference>
<keyword evidence="6 10" id="KW-0067">ATP-binding</keyword>
<feature type="region of interest" description="Disordered" evidence="11">
    <location>
        <begin position="303"/>
        <end position="329"/>
    </location>
</feature>
<dbReference type="eggNOG" id="COG5616">
    <property type="taxonomic scope" value="Bacteria"/>
</dbReference>
<keyword evidence="12" id="KW-0472">Membrane</keyword>
<dbReference type="GO" id="GO:0004674">
    <property type="term" value="F:protein serine/threonine kinase activity"/>
    <property type="evidence" value="ECO:0007669"/>
    <property type="project" value="UniProtKB-KW"/>
</dbReference>
<dbReference type="InterPro" id="IPR011990">
    <property type="entry name" value="TPR-like_helical_dom_sf"/>
</dbReference>
<accession>Q1IIA7</accession>
<dbReference type="InterPro" id="IPR008271">
    <property type="entry name" value="Ser/Thr_kinase_AS"/>
</dbReference>
<dbReference type="HOGENOM" id="CLU_013589_0_0_0"/>
<dbReference type="EMBL" id="CP000360">
    <property type="protein sequence ID" value="ABF43393.1"/>
    <property type="molecule type" value="Genomic_DNA"/>
</dbReference>
<feature type="binding site" evidence="10">
    <location>
        <position position="38"/>
    </location>
    <ligand>
        <name>ATP</name>
        <dbReference type="ChEBI" id="CHEBI:30616"/>
    </ligand>
</feature>
<evidence type="ECO:0000313" key="15">
    <source>
        <dbReference type="Proteomes" id="UP000002432"/>
    </source>
</evidence>
<evidence type="ECO:0000313" key="14">
    <source>
        <dbReference type="EMBL" id="ABF43393.1"/>
    </source>
</evidence>
<feature type="domain" description="Protein kinase" evidence="13">
    <location>
        <begin position="9"/>
        <end position="281"/>
    </location>
</feature>
<evidence type="ECO:0000256" key="2">
    <source>
        <dbReference type="ARBA" id="ARBA00022527"/>
    </source>
</evidence>
<dbReference type="SMART" id="SM00220">
    <property type="entry name" value="S_TKc"/>
    <property type="match status" value="1"/>
</dbReference>
<dbReference type="CDD" id="cd14014">
    <property type="entry name" value="STKc_PknB_like"/>
    <property type="match status" value="1"/>
</dbReference>
<organism evidence="14 15">
    <name type="scientific">Koribacter versatilis (strain Ellin345)</name>
    <dbReference type="NCBI Taxonomy" id="204669"/>
    <lineage>
        <taxon>Bacteria</taxon>
        <taxon>Pseudomonadati</taxon>
        <taxon>Acidobacteriota</taxon>
        <taxon>Terriglobia</taxon>
        <taxon>Terriglobales</taxon>
        <taxon>Candidatus Korobacteraceae</taxon>
        <taxon>Candidatus Korobacter</taxon>
    </lineage>
</organism>
<dbReference type="Gene3D" id="1.10.510.10">
    <property type="entry name" value="Transferase(Phosphotransferase) domain 1"/>
    <property type="match status" value="1"/>
</dbReference>
<evidence type="ECO:0000256" key="4">
    <source>
        <dbReference type="ARBA" id="ARBA00022741"/>
    </source>
</evidence>
<dbReference type="PROSITE" id="PS50005">
    <property type="entry name" value="TPR"/>
    <property type="match status" value="1"/>
</dbReference>
<dbReference type="eggNOG" id="COG0515">
    <property type="taxonomic scope" value="Bacteria"/>
</dbReference>
<dbReference type="KEGG" id="aba:Acid345_4393"/>
<keyword evidence="12" id="KW-1133">Transmembrane helix</keyword>
<evidence type="ECO:0000256" key="6">
    <source>
        <dbReference type="ARBA" id="ARBA00022840"/>
    </source>
</evidence>
<evidence type="ECO:0000256" key="1">
    <source>
        <dbReference type="ARBA" id="ARBA00012513"/>
    </source>
</evidence>
<feature type="repeat" description="TPR" evidence="9">
    <location>
        <begin position="537"/>
        <end position="570"/>
    </location>
</feature>
<dbReference type="GO" id="GO:0005524">
    <property type="term" value="F:ATP binding"/>
    <property type="evidence" value="ECO:0007669"/>
    <property type="project" value="UniProtKB-UniRule"/>
</dbReference>
<keyword evidence="12" id="KW-0812">Transmembrane</keyword>
<keyword evidence="9" id="KW-0802">TPR repeat</keyword>
<evidence type="ECO:0000256" key="7">
    <source>
        <dbReference type="ARBA" id="ARBA00047899"/>
    </source>
</evidence>
<dbReference type="Gene3D" id="3.30.200.20">
    <property type="entry name" value="Phosphorylase Kinase, domain 1"/>
    <property type="match status" value="1"/>
</dbReference>
<dbReference type="InterPro" id="IPR017441">
    <property type="entry name" value="Protein_kinase_ATP_BS"/>
</dbReference>
<reference evidence="14 15" key="1">
    <citation type="journal article" date="2009" name="Appl. Environ. Microbiol.">
        <title>Three genomes from the phylum Acidobacteria provide insight into the lifestyles of these microorganisms in soils.</title>
        <authorList>
            <person name="Ward N.L."/>
            <person name="Challacombe J.F."/>
            <person name="Janssen P.H."/>
            <person name="Henrissat B."/>
            <person name="Coutinho P.M."/>
            <person name="Wu M."/>
            <person name="Xie G."/>
            <person name="Haft D.H."/>
            <person name="Sait M."/>
            <person name="Badger J."/>
            <person name="Barabote R.D."/>
            <person name="Bradley B."/>
            <person name="Brettin T.S."/>
            <person name="Brinkac L.M."/>
            <person name="Bruce D."/>
            <person name="Creasy T."/>
            <person name="Daugherty S.C."/>
            <person name="Davidsen T.M."/>
            <person name="DeBoy R.T."/>
            <person name="Detter J.C."/>
            <person name="Dodson R.J."/>
            <person name="Durkin A.S."/>
            <person name="Ganapathy A."/>
            <person name="Gwinn-Giglio M."/>
            <person name="Han C.S."/>
            <person name="Khouri H."/>
            <person name="Kiss H."/>
            <person name="Kothari S.P."/>
            <person name="Madupu R."/>
            <person name="Nelson K.E."/>
            <person name="Nelson W.C."/>
            <person name="Paulsen I."/>
            <person name="Penn K."/>
            <person name="Ren Q."/>
            <person name="Rosovitz M.J."/>
            <person name="Selengut J.D."/>
            <person name="Shrivastava S."/>
            <person name="Sullivan S.A."/>
            <person name="Tapia R."/>
            <person name="Thompson L.S."/>
            <person name="Watkins K.L."/>
            <person name="Yang Q."/>
            <person name="Yu C."/>
            <person name="Zafar N."/>
            <person name="Zhou L."/>
            <person name="Kuske C.R."/>
        </authorList>
    </citation>
    <scope>NUCLEOTIDE SEQUENCE [LARGE SCALE GENOMIC DNA]</scope>
    <source>
        <strain evidence="14 15">Ellin345</strain>
    </source>
</reference>
<dbReference type="RefSeq" id="WP_011525190.1">
    <property type="nucleotide sequence ID" value="NC_008009.1"/>
</dbReference>
<dbReference type="AlphaFoldDB" id="Q1IIA7"/>
<sequence length="1019" mass="110756">MIGQTFSHYRITEKLGGGGMGVVYKAEDTRLHRFVALKFLPPELARDPQALARFQREAQAASALNHSNICTIYDIGEDNGQAFIAMEYLDGVTLKHRIEGRALDLEVLLPIAIEIADALDAAHAAGIVHRDIKPANIFITKREHAKILDFGLAKVEVLASTSAATMTAGVDEKQLTSPGSTLGTVAYMSPEQARAKELDARTDLFSFGAVLYEMATGQLAFRGDSTATVFEAILNRAPVPPVRLNPDLPPKLEDIINKALEKDRNLRYQHAADIRADLQRLKRDTETGRSAAVVAMPDFMEQTVTVPPPSSKKLSAATTPAAASTPSAPAAAGSSAIVQAAGGRNGLIIGIAGILIAIAVAAFFLLRGGKPSTTGNSRAAHKAIAVLYFNNLTQDQSLNWLDNGLTDMLTTNLAQVKGLDVLSTDRIMTAVRGVSKDGKGLDPSQAQKVARDAGADAFITGALLKVGPTQLRLDVRAQDTNSGQILFSDKVEGADVQSIFGMVDRLTANLAGTFLPESDRPQKGPEIEQASTSNLEAYKHYQLGRDYSERFLTEDAVREYEEAVRLDPQFAMAMIRLEGEFAISGDLKSGFEWAARAQQLQARLPRYEQLQLNLLLSSRGGDYDAQIALLRQNGEEFPRDMANRALIGHHLSVYQGKASEAVAFLKGLQAEYPHDENVLNFLTYASAEAGDLNGAMAANDAYIQVRPGDPNPFDTRGDALFFAGHNDEAVTSYRKAMELGFNEHDKLAIVYAEQNKTDMARASLAQFKEKASPLNQLYASVFEAQFAQSRGDVEGAISAYRTAIKGLESAKQNDVAGDILLRASELSVLLGQTAPALAYAQQQKLGGAEGAAVAFLETMQGNEAAVDPALQKFLTAKPWLSPFQQNLVRSRNALWLAIAHNDAPAAAAQVARLPNAQMPYLLFLKGRAHLLANDLAAAESDFKATRQWDRNLENFRVMSLRTPIWSVLSSFYLGQVYERSGKRDEAINSYQQFLSHFETSHTKLPQVAEARTALNHLMK</sequence>
<dbReference type="PROSITE" id="PS00107">
    <property type="entry name" value="PROTEIN_KINASE_ATP"/>
    <property type="match status" value="1"/>
</dbReference>
<dbReference type="Gene3D" id="3.40.50.10610">
    <property type="entry name" value="ABC-type transport auxiliary lipoprotein component"/>
    <property type="match status" value="1"/>
</dbReference>
<name>Q1IIA7_KORVE</name>
<dbReference type="SUPFAM" id="SSF56112">
    <property type="entry name" value="Protein kinase-like (PK-like)"/>
    <property type="match status" value="1"/>
</dbReference>
<evidence type="ECO:0000256" key="9">
    <source>
        <dbReference type="PROSITE-ProRule" id="PRU00339"/>
    </source>
</evidence>
<keyword evidence="4 10" id="KW-0547">Nucleotide-binding</keyword>
<dbReference type="STRING" id="204669.Acid345_4393"/>
<dbReference type="SMART" id="SM00028">
    <property type="entry name" value="TPR"/>
    <property type="match status" value="4"/>
</dbReference>
<evidence type="ECO:0000256" key="10">
    <source>
        <dbReference type="PROSITE-ProRule" id="PRU10141"/>
    </source>
</evidence>
<dbReference type="PANTHER" id="PTHR43289:SF6">
    <property type="entry name" value="SERINE_THREONINE-PROTEIN KINASE NEKL-3"/>
    <property type="match status" value="1"/>
</dbReference>
<dbReference type="PROSITE" id="PS00108">
    <property type="entry name" value="PROTEIN_KINASE_ST"/>
    <property type="match status" value="1"/>
</dbReference>
<evidence type="ECO:0000256" key="12">
    <source>
        <dbReference type="SAM" id="Phobius"/>
    </source>
</evidence>
<dbReference type="Gene3D" id="1.25.40.10">
    <property type="entry name" value="Tetratricopeptide repeat domain"/>
    <property type="match status" value="2"/>
</dbReference>
<dbReference type="Pfam" id="PF00069">
    <property type="entry name" value="Pkinase"/>
    <property type="match status" value="1"/>
</dbReference>